<evidence type="ECO:0000313" key="2">
    <source>
        <dbReference type="EMBL" id="OGD63404.1"/>
    </source>
</evidence>
<accession>A0A1F5E822</accession>
<feature type="transmembrane region" description="Helical" evidence="1">
    <location>
        <begin position="63"/>
        <end position="84"/>
    </location>
</feature>
<reference evidence="2 3" key="1">
    <citation type="journal article" date="2016" name="Nat. Commun.">
        <title>Thousands of microbial genomes shed light on interconnected biogeochemical processes in an aquifer system.</title>
        <authorList>
            <person name="Anantharaman K."/>
            <person name="Brown C.T."/>
            <person name="Hug L.A."/>
            <person name="Sharon I."/>
            <person name="Castelle C.J."/>
            <person name="Probst A.J."/>
            <person name="Thomas B.C."/>
            <person name="Singh A."/>
            <person name="Wilkins M.J."/>
            <person name="Karaoz U."/>
            <person name="Brodie E.L."/>
            <person name="Williams K.H."/>
            <person name="Hubbard S.S."/>
            <person name="Banfield J.F."/>
        </authorList>
    </citation>
    <scope>NUCLEOTIDE SEQUENCE [LARGE SCALE GENOMIC DNA]</scope>
</reference>
<feature type="transmembrane region" description="Helical" evidence="1">
    <location>
        <begin position="173"/>
        <end position="201"/>
    </location>
</feature>
<comment type="caution">
    <text evidence="2">The sequence shown here is derived from an EMBL/GenBank/DDBJ whole genome shotgun (WGS) entry which is preliminary data.</text>
</comment>
<feature type="transmembrane region" description="Helical" evidence="1">
    <location>
        <begin position="213"/>
        <end position="232"/>
    </location>
</feature>
<feature type="transmembrane region" description="Helical" evidence="1">
    <location>
        <begin position="115"/>
        <end position="132"/>
    </location>
</feature>
<gene>
    <name evidence="2" type="ORF">A2160_02930</name>
</gene>
<dbReference type="AlphaFoldDB" id="A0A1F5E822"/>
<dbReference type="Proteomes" id="UP000177006">
    <property type="component" value="Unassembled WGS sequence"/>
</dbReference>
<dbReference type="STRING" id="1797457.A2160_02930"/>
<feature type="transmembrane region" description="Helical" evidence="1">
    <location>
        <begin position="507"/>
        <end position="524"/>
    </location>
</feature>
<keyword evidence="1" id="KW-0472">Membrane</keyword>
<feature type="transmembrane region" description="Helical" evidence="1">
    <location>
        <begin position="139"/>
        <end position="161"/>
    </location>
</feature>
<feature type="transmembrane region" description="Helical" evidence="1">
    <location>
        <begin position="337"/>
        <end position="356"/>
    </location>
</feature>
<dbReference type="EMBL" id="MEZK01000010">
    <property type="protein sequence ID" value="OGD63404.1"/>
    <property type="molecule type" value="Genomic_DNA"/>
</dbReference>
<feature type="transmembrane region" description="Helical" evidence="1">
    <location>
        <begin position="305"/>
        <end position="325"/>
    </location>
</feature>
<evidence type="ECO:0008006" key="4">
    <source>
        <dbReference type="Google" id="ProtNLM"/>
    </source>
</evidence>
<sequence>MNLSKPLIILILVTLISLWPLFSSGFFPSQDGELHLARIFAYSQALKDGQFPVRWASDLNYHYGYPIFNFVYPLPYLASAILYLSGFSLVISLKVVLALSLVLSGLFMYKAVTLWLNNKWAGVAAAIFYLFAPYRFLDVYVRVALGELVAFIFPPLILWGFFLCLRKKQVKGWVMLVLALAGLILSHNALAIMFLPFLLIFMILEMKLSKENLFWLGLGTMIAFGLTAFFWLPAMAELKFTLAQYYLSQKDFHEYFVPLKNLIYMPWGFTKEATPTYLGFVGVLTFILFLWHLVKKKINNLKGIFFIFSWIISLFLILSWSVFLWEKLPILPFFQTPWRFLSLTVLVTSLMLGWLVKTKPFPLFGLIITFLTIILALPAIQIWRQEKVNEEFYRTYPKSTTWHNEGSPIWTAGEADRFPEEPYQIIGKAQVLNWQRGDTQHLIKLSAQESIRFIDQTIFFPGWRVLIDKKPIPIQFQDPLYRGLITFDVPGGDHEIEIVFGRTKLRLMAELISVGSLIGLFFLIRSFKIKLEQQ</sequence>
<evidence type="ECO:0000256" key="1">
    <source>
        <dbReference type="SAM" id="Phobius"/>
    </source>
</evidence>
<organism evidence="2 3">
    <name type="scientific">Candidatus Beckwithbacteria bacterium RBG_13_42_9</name>
    <dbReference type="NCBI Taxonomy" id="1797457"/>
    <lineage>
        <taxon>Bacteria</taxon>
        <taxon>Candidatus Beckwithiibacteriota</taxon>
    </lineage>
</organism>
<proteinExistence type="predicted"/>
<protein>
    <recommendedName>
        <fullName evidence="4">Membrane protein 6-pyruvoyl-tetrahydropterin synthase-related domain-containing protein</fullName>
    </recommendedName>
</protein>
<feature type="transmembrane region" description="Helical" evidence="1">
    <location>
        <begin position="274"/>
        <end position="293"/>
    </location>
</feature>
<keyword evidence="1" id="KW-0812">Transmembrane</keyword>
<keyword evidence="1" id="KW-1133">Transmembrane helix</keyword>
<evidence type="ECO:0000313" key="3">
    <source>
        <dbReference type="Proteomes" id="UP000177006"/>
    </source>
</evidence>
<name>A0A1F5E822_9BACT</name>
<feature type="transmembrane region" description="Helical" evidence="1">
    <location>
        <begin position="363"/>
        <end position="383"/>
    </location>
</feature>
<feature type="transmembrane region" description="Helical" evidence="1">
    <location>
        <begin position="91"/>
        <end position="109"/>
    </location>
</feature>